<dbReference type="EMBL" id="FOUI01000005">
    <property type="protein sequence ID" value="SFM43275.1"/>
    <property type="molecule type" value="Genomic_DNA"/>
</dbReference>
<dbReference type="AlphaFoldDB" id="A0A1I4QU49"/>
<dbReference type="Proteomes" id="UP000243629">
    <property type="component" value="Unassembled WGS sequence"/>
</dbReference>
<evidence type="ECO:0000313" key="3">
    <source>
        <dbReference type="Proteomes" id="UP000243629"/>
    </source>
</evidence>
<evidence type="ECO:0000313" key="2">
    <source>
        <dbReference type="EMBL" id="SFM43275.1"/>
    </source>
</evidence>
<feature type="region of interest" description="Disordered" evidence="1">
    <location>
        <begin position="1"/>
        <end position="72"/>
    </location>
</feature>
<organism evidence="2 3">
    <name type="scientific">Halopseudomonas yangmingensis</name>
    <dbReference type="NCBI Taxonomy" id="1720063"/>
    <lineage>
        <taxon>Bacteria</taxon>
        <taxon>Pseudomonadati</taxon>
        <taxon>Pseudomonadota</taxon>
        <taxon>Gammaproteobacteria</taxon>
        <taxon>Pseudomonadales</taxon>
        <taxon>Pseudomonadaceae</taxon>
        <taxon>Halopseudomonas</taxon>
    </lineage>
</organism>
<feature type="compositionally biased region" description="Polar residues" evidence="1">
    <location>
        <begin position="45"/>
        <end position="55"/>
    </location>
</feature>
<proteinExistence type="predicted"/>
<sequence length="105" mass="10962">MTEQVLVDYLAQPQTGQAASKSTSNRTEHGTRADTGRPGNDTDLHANTATDQSTGRAGRDSTTDSARHGTDSATDTLAVIGVHHPLGSAAGTKFGHRGFLMRQAS</sequence>
<feature type="compositionally biased region" description="Basic and acidic residues" evidence="1">
    <location>
        <begin position="26"/>
        <end position="44"/>
    </location>
</feature>
<protein>
    <submittedName>
        <fullName evidence="2">Uncharacterized protein</fullName>
    </submittedName>
</protein>
<keyword evidence="3" id="KW-1185">Reference proteome</keyword>
<dbReference type="STRING" id="1720063.SAMN05216217_10533"/>
<name>A0A1I4QU49_9GAMM</name>
<reference evidence="3" key="1">
    <citation type="submission" date="2016-10" db="EMBL/GenBank/DDBJ databases">
        <authorList>
            <person name="Varghese N."/>
            <person name="Submissions S."/>
        </authorList>
    </citation>
    <scope>NUCLEOTIDE SEQUENCE [LARGE SCALE GENOMIC DNA]</scope>
    <source>
        <strain evidence="3">DSM 24213</strain>
    </source>
</reference>
<feature type="compositionally biased region" description="Basic and acidic residues" evidence="1">
    <location>
        <begin position="57"/>
        <end position="70"/>
    </location>
</feature>
<accession>A0A1I4QU49</accession>
<gene>
    <name evidence="2" type="ORF">SAMN05216217_10533</name>
</gene>
<feature type="compositionally biased region" description="Polar residues" evidence="1">
    <location>
        <begin position="12"/>
        <end position="25"/>
    </location>
</feature>
<evidence type="ECO:0000256" key="1">
    <source>
        <dbReference type="SAM" id="MobiDB-lite"/>
    </source>
</evidence>